<name>A0A0M4TYN7_9NOSO</name>
<reference evidence="4 5" key="2">
    <citation type="journal article" date="2016" name="Genome Announc.">
        <title>Draft Genome Sequence of the N2-Fixing Cyanobacterium Nostoc piscinale CENA21, Isolated from the Brazilian Amazon Floodplain.</title>
        <authorList>
            <person name="Leao T."/>
            <person name="Guimaraes P.I."/>
            <person name="de Melo A.G."/>
            <person name="Ramos R.T."/>
            <person name="Leao P.N."/>
            <person name="Silva A."/>
            <person name="Fiore M.F."/>
            <person name="Schneider M.P."/>
        </authorList>
    </citation>
    <scope>NUCLEOTIDE SEQUENCE [LARGE SCALE GENOMIC DNA]</scope>
    <source>
        <strain evidence="4 5">CENA21</strain>
    </source>
</reference>
<dbReference type="OrthoDB" id="9804819at2"/>
<dbReference type="Gene3D" id="3.40.50.300">
    <property type="entry name" value="P-loop containing nucleotide triphosphate hydrolases"/>
    <property type="match status" value="1"/>
</dbReference>
<evidence type="ECO:0000313" key="5">
    <source>
        <dbReference type="Proteomes" id="UP000062645"/>
    </source>
</evidence>
<dbReference type="PANTHER" id="PTHR43582">
    <property type="entry name" value="LINEARMYCIN RESISTANCE ATP-BINDING PROTEIN LNRL"/>
    <property type="match status" value="1"/>
</dbReference>
<dbReference type="InterPro" id="IPR003439">
    <property type="entry name" value="ABC_transporter-like_ATP-bd"/>
</dbReference>
<gene>
    <name evidence="4" type="ORF">ACX27_29705</name>
</gene>
<dbReference type="InterPro" id="IPR017871">
    <property type="entry name" value="ABC_transporter-like_CS"/>
</dbReference>
<dbReference type="SUPFAM" id="SSF52540">
    <property type="entry name" value="P-loop containing nucleoside triphosphate hydrolases"/>
    <property type="match status" value="1"/>
</dbReference>
<evidence type="ECO:0000313" key="4">
    <source>
        <dbReference type="EMBL" id="ALF56081.1"/>
    </source>
</evidence>
<accession>A0A0M4TYN7</accession>
<dbReference type="GO" id="GO:0016887">
    <property type="term" value="F:ATP hydrolysis activity"/>
    <property type="evidence" value="ECO:0007669"/>
    <property type="project" value="InterPro"/>
</dbReference>
<feature type="domain" description="ABC transporter" evidence="3">
    <location>
        <begin position="23"/>
        <end position="254"/>
    </location>
</feature>
<dbReference type="Proteomes" id="UP000062645">
    <property type="component" value="Chromosome"/>
</dbReference>
<dbReference type="EMBL" id="CP012036">
    <property type="protein sequence ID" value="ALF56081.1"/>
    <property type="molecule type" value="Genomic_DNA"/>
</dbReference>
<dbReference type="Pfam" id="PF00005">
    <property type="entry name" value="ABC_tran"/>
    <property type="match status" value="1"/>
</dbReference>
<organism evidence="4 5">
    <name type="scientific">Nostoc piscinale CENA21</name>
    <dbReference type="NCBI Taxonomy" id="224013"/>
    <lineage>
        <taxon>Bacteria</taxon>
        <taxon>Bacillati</taxon>
        <taxon>Cyanobacteriota</taxon>
        <taxon>Cyanophyceae</taxon>
        <taxon>Nostocales</taxon>
        <taxon>Nostocaceae</taxon>
        <taxon>Nostoc</taxon>
    </lineage>
</organism>
<dbReference type="KEGG" id="npz:ACX27_29705"/>
<dbReference type="PATRIC" id="fig|224013.5.peg.7096"/>
<dbReference type="InterPro" id="IPR027417">
    <property type="entry name" value="P-loop_NTPase"/>
</dbReference>
<keyword evidence="5" id="KW-1185">Reference proteome</keyword>
<dbReference type="GO" id="GO:0005524">
    <property type="term" value="F:ATP binding"/>
    <property type="evidence" value="ECO:0007669"/>
    <property type="project" value="UniProtKB-KW"/>
</dbReference>
<dbReference type="AlphaFoldDB" id="A0A0M4TYN7"/>
<evidence type="ECO:0000256" key="1">
    <source>
        <dbReference type="ARBA" id="ARBA00022741"/>
    </source>
</evidence>
<evidence type="ECO:0000259" key="3">
    <source>
        <dbReference type="PROSITE" id="PS50893"/>
    </source>
</evidence>
<dbReference type="RefSeq" id="WP_062297851.1">
    <property type="nucleotide sequence ID" value="NZ_CP012036.1"/>
</dbReference>
<dbReference type="InterPro" id="IPR003593">
    <property type="entry name" value="AAA+_ATPase"/>
</dbReference>
<protein>
    <submittedName>
        <fullName evidence="4">Multidrug ABC transporter ATP-binding protein</fullName>
    </submittedName>
</protein>
<proteinExistence type="predicted"/>
<reference evidence="5" key="1">
    <citation type="submission" date="2015-07" db="EMBL/GenBank/DDBJ databases">
        <title>Genome Of Nitrogen-Fixing Cyanobacterium Nostoc piscinale CENA21 From Solimoes/Amazon River Floodplain Sediments And Comparative Genomics To Uncover Biosynthetic Natural Products Potential.</title>
        <authorList>
            <person name="Leao T.F."/>
            <person name="Leao P.N."/>
            <person name="Guimaraes P.I."/>
            <person name="de Melo A.G.C."/>
            <person name="Ramos R.T.J."/>
            <person name="Silva A."/>
            <person name="Fiore M.F."/>
            <person name="Schneider M.P.C."/>
        </authorList>
    </citation>
    <scope>NUCLEOTIDE SEQUENCE [LARGE SCALE GENOMIC DNA]</scope>
    <source>
        <strain evidence="5">CENA21</strain>
    </source>
</reference>
<keyword evidence="1" id="KW-0547">Nucleotide-binding</keyword>
<dbReference type="PROSITE" id="PS00211">
    <property type="entry name" value="ABC_TRANSPORTER_1"/>
    <property type="match status" value="1"/>
</dbReference>
<dbReference type="SMART" id="SM00382">
    <property type="entry name" value="AAA"/>
    <property type="match status" value="1"/>
</dbReference>
<dbReference type="PROSITE" id="PS50893">
    <property type="entry name" value="ABC_TRANSPORTER_2"/>
    <property type="match status" value="1"/>
</dbReference>
<keyword evidence="2 4" id="KW-0067">ATP-binding</keyword>
<evidence type="ECO:0000256" key="2">
    <source>
        <dbReference type="ARBA" id="ARBA00022840"/>
    </source>
</evidence>
<sequence>MTRLTGSTDLSESPASSPQAVILETQGLTRYFGKAVAVNDLSITVEQGEVFGLLGPNGAGKSTAIKMLTTLLPLSAGRATIAGYDVTHQAAAVRRLFGYVPQALSADGSLTGYENLLIFAKLYDIPIKYRQRRIREVLDFMGLQTAAHRLVRNYSGGMIRKLEIAQSIMHQPKILFLDEPTVGLDPIARTQVWQLVQQLRTDYGTTIFLTTHFLEEADSLCNKVTIMQQGRVVITGAPSNLKASLGKPNATLDDVFIHYTGDQLTSGVNYSDTARTRRTAQRLG</sequence>
<dbReference type="PANTHER" id="PTHR43582:SF2">
    <property type="entry name" value="LINEARMYCIN RESISTANCE ATP-BINDING PROTEIN LNRL"/>
    <property type="match status" value="1"/>
</dbReference>
<dbReference type="STRING" id="224013.ACX27_29705"/>